<dbReference type="Pfam" id="PF02817">
    <property type="entry name" value="E3_binding"/>
    <property type="match status" value="1"/>
</dbReference>
<dbReference type="EC" id="2.3.1.-" evidence="4"/>
<gene>
    <name evidence="8" type="primary">pdhC_2</name>
    <name evidence="8" type="ORF">STSP2_02441</name>
</gene>
<dbReference type="InterPro" id="IPR004167">
    <property type="entry name" value="PSBD"/>
</dbReference>
<evidence type="ECO:0000259" key="7">
    <source>
        <dbReference type="PROSITE" id="PS51826"/>
    </source>
</evidence>
<keyword evidence="8" id="KW-0670">Pyruvate</keyword>
<dbReference type="GO" id="GO:0016746">
    <property type="term" value="F:acyltransferase activity"/>
    <property type="evidence" value="ECO:0007669"/>
    <property type="project" value="UniProtKB-KW"/>
</dbReference>
<feature type="region of interest" description="Disordered" evidence="5">
    <location>
        <begin position="215"/>
        <end position="238"/>
    </location>
</feature>
<keyword evidence="3 4" id="KW-0450">Lipoyl</keyword>
<dbReference type="InterPro" id="IPR045257">
    <property type="entry name" value="E2/Pdx1"/>
</dbReference>
<dbReference type="SUPFAM" id="SSF52777">
    <property type="entry name" value="CoA-dependent acyltransferases"/>
    <property type="match status" value="1"/>
</dbReference>
<evidence type="ECO:0000256" key="1">
    <source>
        <dbReference type="ARBA" id="ARBA00001938"/>
    </source>
</evidence>
<evidence type="ECO:0000313" key="9">
    <source>
        <dbReference type="Proteomes" id="UP000189674"/>
    </source>
</evidence>
<dbReference type="KEGG" id="alus:STSP2_02441"/>
<dbReference type="RefSeq" id="WP_146662888.1">
    <property type="nucleotide sequence ID" value="NZ_CP019791.1"/>
</dbReference>
<dbReference type="PROSITE" id="PS51826">
    <property type="entry name" value="PSBD"/>
    <property type="match status" value="1"/>
</dbReference>
<dbReference type="Gene3D" id="3.30.559.10">
    <property type="entry name" value="Chloramphenicol acetyltransferase-like domain"/>
    <property type="match status" value="1"/>
</dbReference>
<keyword evidence="4 8" id="KW-0012">Acyltransferase</keyword>
<evidence type="ECO:0000259" key="6">
    <source>
        <dbReference type="PROSITE" id="PS50968"/>
    </source>
</evidence>
<dbReference type="SUPFAM" id="SSF51230">
    <property type="entry name" value="Single hybrid motif"/>
    <property type="match status" value="3"/>
</dbReference>
<dbReference type="GO" id="GO:0006086">
    <property type="term" value="P:pyruvate decarboxylation to acetyl-CoA"/>
    <property type="evidence" value="ECO:0007669"/>
    <property type="project" value="InterPro"/>
</dbReference>
<feature type="domain" description="Lipoyl-binding" evidence="6">
    <location>
        <begin position="242"/>
        <end position="317"/>
    </location>
</feature>
<evidence type="ECO:0000256" key="2">
    <source>
        <dbReference type="ARBA" id="ARBA00007317"/>
    </source>
</evidence>
<dbReference type="PROSITE" id="PS50968">
    <property type="entry name" value="BIOTINYL_LIPOYL"/>
    <property type="match status" value="3"/>
</dbReference>
<feature type="region of interest" description="Disordered" evidence="5">
    <location>
        <begin position="334"/>
        <end position="367"/>
    </location>
</feature>
<accession>A0A1U9NMS6</accession>
<dbReference type="InterPro" id="IPR011053">
    <property type="entry name" value="Single_hybrid_motif"/>
</dbReference>
<dbReference type="Gene3D" id="2.40.50.100">
    <property type="match status" value="3"/>
</dbReference>
<dbReference type="InterPro" id="IPR003016">
    <property type="entry name" value="2-oxoA_DH_lipoyl-BS"/>
</dbReference>
<dbReference type="Proteomes" id="UP000189674">
    <property type="component" value="Chromosome"/>
</dbReference>
<reference evidence="9" key="1">
    <citation type="submission" date="2017-02" db="EMBL/GenBank/DDBJ databases">
        <title>Comparative genomics and description of representatives of a novel lineage of planctomycetes thriving in anoxic sediments.</title>
        <authorList>
            <person name="Spring S."/>
            <person name="Bunk B."/>
            <person name="Sproer C."/>
        </authorList>
    </citation>
    <scope>NUCLEOTIDE SEQUENCE [LARGE SCALE GENOMIC DNA]</scope>
    <source>
        <strain evidence="9">ST-NAGAB-D1</strain>
    </source>
</reference>
<organism evidence="8 9">
    <name type="scientific">Anaerohalosphaera lusitana</name>
    <dbReference type="NCBI Taxonomy" id="1936003"/>
    <lineage>
        <taxon>Bacteria</taxon>
        <taxon>Pseudomonadati</taxon>
        <taxon>Planctomycetota</taxon>
        <taxon>Phycisphaerae</taxon>
        <taxon>Sedimentisphaerales</taxon>
        <taxon>Anaerohalosphaeraceae</taxon>
        <taxon>Anaerohalosphaera</taxon>
    </lineage>
</organism>
<dbReference type="PANTHER" id="PTHR23151">
    <property type="entry name" value="DIHYDROLIPOAMIDE ACETYL/SUCCINYL-TRANSFERASE-RELATED"/>
    <property type="match status" value="1"/>
</dbReference>
<dbReference type="GO" id="GO:0045254">
    <property type="term" value="C:pyruvate dehydrogenase complex"/>
    <property type="evidence" value="ECO:0007669"/>
    <property type="project" value="InterPro"/>
</dbReference>
<name>A0A1U9NMS6_9BACT</name>
<sequence>MARDIKLPQLGQTMEEGTIVNILVSDGDKVEKGDVIFEVETDKATLEVESPAEGYVKKVLVKDGETIPVNTPMLIVGEKHEEIDQAYIDSLAGGENVGKIEPQKTAEPEATLAQPSGDADPSLKTVKLPQLGQTMEEGTVVNILVSPGDKIAKGDVVFEIETDKATLEMESPAEGFVKRVLVDDGETIPVNAPMLIVGAEDAVVSGEYVAAQTGDQAVAETEQTQQGPAERTSGPVKTPEGIRVVRLPQLGQTMEEGTVVNILIGSGDKVEKGDVIFEIETDKATLEMESPAEGIVKMVLVEDGETVPVNDPLLIVGEDGAEVSQAFVDSLRAGPGEQAVQAESKPAPEAKTQAPTQAAGPAKGGKVFASPRAKTIAQQQGVDISTVSPKPGAPRIVAADVLAAVQSGGAQSPAVLGERIPVNRLQKITGEKMLQSKRDIPCFYLTTQVDMTELVKLRSKANESASVKISFNDYIIRAVAKSLRHYPVMTGQLAGDFIQLAERIHVGLAIAVEDGLISPVIKDADQKDVAQIAEYSKSLIQRTKANQVTLDDLEGGCITISNLGGFGIHSFIPVVVPGQCSILGVGSIEDTCVPSGGNILVRKIMSLTLSVDHKVANGAEAAQFLDFIKKMLEHPAELDQ</sequence>
<dbReference type="Pfam" id="PF00198">
    <property type="entry name" value="2-oxoacid_dh"/>
    <property type="match status" value="1"/>
</dbReference>
<comment type="cofactor">
    <cofactor evidence="1 4">
        <name>(R)-lipoate</name>
        <dbReference type="ChEBI" id="CHEBI:83088"/>
    </cofactor>
</comment>
<dbReference type="OrthoDB" id="9805770at2"/>
<feature type="domain" description="Peripheral subunit-binding (PSBD)" evidence="7">
    <location>
        <begin position="368"/>
        <end position="405"/>
    </location>
</feature>
<dbReference type="STRING" id="1936003.STSP2_02441"/>
<evidence type="ECO:0000256" key="4">
    <source>
        <dbReference type="RuleBase" id="RU003423"/>
    </source>
</evidence>
<feature type="domain" description="Lipoyl-binding" evidence="6">
    <location>
        <begin position="123"/>
        <end position="198"/>
    </location>
</feature>
<dbReference type="PANTHER" id="PTHR23151:SF90">
    <property type="entry name" value="DIHYDROLIPOYLLYSINE-RESIDUE ACETYLTRANSFERASE COMPONENT OF PYRUVATE DEHYDROGENASE COMPLEX, MITOCHONDRIAL-RELATED"/>
    <property type="match status" value="1"/>
</dbReference>
<dbReference type="InterPro" id="IPR000089">
    <property type="entry name" value="Biotin_lipoyl"/>
</dbReference>
<keyword evidence="9" id="KW-1185">Reference proteome</keyword>
<dbReference type="CDD" id="cd06849">
    <property type="entry name" value="lipoyl_domain"/>
    <property type="match status" value="3"/>
</dbReference>
<dbReference type="InterPro" id="IPR036625">
    <property type="entry name" value="E3-bd_dom_sf"/>
</dbReference>
<dbReference type="EMBL" id="CP019791">
    <property type="protein sequence ID" value="AQT69252.1"/>
    <property type="molecule type" value="Genomic_DNA"/>
</dbReference>
<dbReference type="PROSITE" id="PS00189">
    <property type="entry name" value="LIPOYL"/>
    <property type="match status" value="3"/>
</dbReference>
<proteinExistence type="inferred from homology"/>
<dbReference type="InterPro" id="IPR001078">
    <property type="entry name" value="2-oxoacid_DH_actylTfrase"/>
</dbReference>
<feature type="domain" description="Lipoyl-binding" evidence="6">
    <location>
        <begin position="2"/>
        <end position="77"/>
    </location>
</feature>
<evidence type="ECO:0000256" key="5">
    <source>
        <dbReference type="SAM" id="MobiDB-lite"/>
    </source>
</evidence>
<dbReference type="AlphaFoldDB" id="A0A1U9NMS6"/>
<keyword evidence="4 8" id="KW-0808">Transferase</keyword>
<comment type="similarity">
    <text evidence="2 4">Belongs to the 2-oxoacid dehydrogenase family.</text>
</comment>
<protein>
    <recommendedName>
        <fullName evidence="4">Dihydrolipoamide acetyltransferase component of pyruvate dehydrogenase complex</fullName>
        <ecNumber evidence="4">2.3.1.-</ecNumber>
    </recommendedName>
</protein>
<dbReference type="Pfam" id="PF00364">
    <property type="entry name" value="Biotin_lipoyl"/>
    <property type="match status" value="3"/>
</dbReference>
<dbReference type="InterPro" id="IPR023213">
    <property type="entry name" value="CAT-like_dom_sf"/>
</dbReference>
<dbReference type="Gene3D" id="4.10.320.10">
    <property type="entry name" value="E3-binding domain"/>
    <property type="match status" value="1"/>
</dbReference>
<evidence type="ECO:0000256" key="3">
    <source>
        <dbReference type="ARBA" id="ARBA00022823"/>
    </source>
</evidence>
<evidence type="ECO:0000313" key="8">
    <source>
        <dbReference type="EMBL" id="AQT69252.1"/>
    </source>
</evidence>